<evidence type="ECO:0000313" key="3">
    <source>
        <dbReference type="Proteomes" id="UP000228934"/>
    </source>
</evidence>
<evidence type="ECO:0000313" key="2">
    <source>
        <dbReference type="EMBL" id="PIO27833.1"/>
    </source>
</evidence>
<keyword evidence="3" id="KW-1185">Reference proteome</keyword>
<dbReference type="EMBL" id="KV938947">
    <property type="protein sequence ID" value="PIO27833.1"/>
    <property type="molecule type" value="Genomic_DNA"/>
</dbReference>
<keyword evidence="1" id="KW-1133">Transmembrane helix</keyword>
<dbReference type="AlphaFoldDB" id="A0A2G9RKU6"/>
<evidence type="ECO:0000256" key="1">
    <source>
        <dbReference type="SAM" id="Phobius"/>
    </source>
</evidence>
<sequence>MSQSRSRLWKDRGQMVGIHPHSRENCITGGEAVVSFFFFFPLFITIALFQLRTLKASEEHSTLVKHIIALCKCTEHFLLKQKYSRRLPFVEEARNKRCLRNFENHATTSRMAIPYHAF</sequence>
<gene>
    <name evidence="2" type="ORF">AB205_0192830</name>
</gene>
<keyword evidence="1" id="KW-0812">Transmembrane</keyword>
<protein>
    <submittedName>
        <fullName evidence="2">Uncharacterized protein</fullName>
    </submittedName>
</protein>
<dbReference type="OrthoDB" id="515692at2759"/>
<organism evidence="2 3">
    <name type="scientific">Aquarana catesbeiana</name>
    <name type="common">American bullfrog</name>
    <name type="synonym">Rana catesbeiana</name>
    <dbReference type="NCBI Taxonomy" id="8400"/>
    <lineage>
        <taxon>Eukaryota</taxon>
        <taxon>Metazoa</taxon>
        <taxon>Chordata</taxon>
        <taxon>Craniata</taxon>
        <taxon>Vertebrata</taxon>
        <taxon>Euteleostomi</taxon>
        <taxon>Amphibia</taxon>
        <taxon>Batrachia</taxon>
        <taxon>Anura</taxon>
        <taxon>Neobatrachia</taxon>
        <taxon>Ranoidea</taxon>
        <taxon>Ranidae</taxon>
        <taxon>Aquarana</taxon>
    </lineage>
</organism>
<reference evidence="3" key="1">
    <citation type="journal article" date="2017" name="Nat. Commun.">
        <title>The North American bullfrog draft genome provides insight into hormonal regulation of long noncoding RNA.</title>
        <authorList>
            <person name="Hammond S.A."/>
            <person name="Warren R.L."/>
            <person name="Vandervalk B.P."/>
            <person name="Kucuk E."/>
            <person name="Khan H."/>
            <person name="Gibb E.A."/>
            <person name="Pandoh P."/>
            <person name="Kirk H."/>
            <person name="Zhao Y."/>
            <person name="Jones M."/>
            <person name="Mungall A.J."/>
            <person name="Coope R."/>
            <person name="Pleasance S."/>
            <person name="Moore R.A."/>
            <person name="Holt R.A."/>
            <person name="Round J.M."/>
            <person name="Ohora S."/>
            <person name="Walle B.V."/>
            <person name="Veldhoen N."/>
            <person name="Helbing C.C."/>
            <person name="Birol I."/>
        </authorList>
    </citation>
    <scope>NUCLEOTIDE SEQUENCE [LARGE SCALE GENOMIC DNA]</scope>
</reference>
<name>A0A2G9RKU6_AQUCT</name>
<dbReference type="Proteomes" id="UP000228934">
    <property type="component" value="Unassembled WGS sequence"/>
</dbReference>
<accession>A0A2G9RKU6</accession>
<keyword evidence="1" id="KW-0472">Membrane</keyword>
<feature type="transmembrane region" description="Helical" evidence="1">
    <location>
        <begin position="32"/>
        <end position="51"/>
    </location>
</feature>
<proteinExistence type="predicted"/>